<reference evidence="3 4" key="1">
    <citation type="journal article" date="2010" name="Stand. Genomic Sci.">
        <title>Complete genome sequence of Haliangium ochraceum type strain (SMP-2).</title>
        <authorList>
            <consortium name="US DOE Joint Genome Institute (JGI-PGF)"/>
            <person name="Ivanova N."/>
            <person name="Daum C."/>
            <person name="Lang E."/>
            <person name="Abt B."/>
            <person name="Kopitz M."/>
            <person name="Saunders E."/>
            <person name="Lapidus A."/>
            <person name="Lucas S."/>
            <person name="Glavina Del Rio T."/>
            <person name="Nolan M."/>
            <person name="Tice H."/>
            <person name="Copeland A."/>
            <person name="Cheng J.F."/>
            <person name="Chen F."/>
            <person name="Bruce D."/>
            <person name="Goodwin L."/>
            <person name="Pitluck S."/>
            <person name="Mavromatis K."/>
            <person name="Pati A."/>
            <person name="Mikhailova N."/>
            <person name="Chen A."/>
            <person name="Palaniappan K."/>
            <person name="Land M."/>
            <person name="Hauser L."/>
            <person name="Chang Y.J."/>
            <person name="Jeffries C.D."/>
            <person name="Detter J.C."/>
            <person name="Brettin T."/>
            <person name="Rohde M."/>
            <person name="Goker M."/>
            <person name="Bristow J."/>
            <person name="Markowitz V."/>
            <person name="Eisen J.A."/>
            <person name="Hugenholtz P."/>
            <person name="Kyrpides N.C."/>
            <person name="Klenk H.P."/>
        </authorList>
    </citation>
    <scope>NUCLEOTIDE SEQUENCE [LARGE SCALE GENOMIC DNA]</scope>
    <source>
        <strain evidence="4">DSM 14365 / CIP 107738 / JCM 11303 / AJ 13395 / SMP-2</strain>
    </source>
</reference>
<keyword evidence="4" id="KW-1185">Reference proteome</keyword>
<protein>
    <submittedName>
        <fullName evidence="3">Sugar transferase</fullName>
    </submittedName>
</protein>
<dbReference type="STRING" id="502025.Hoch_0210"/>
<dbReference type="Pfam" id="PF02397">
    <property type="entry name" value="Bac_transf"/>
    <property type="match status" value="1"/>
</dbReference>
<evidence type="ECO:0000313" key="4">
    <source>
        <dbReference type="Proteomes" id="UP000001880"/>
    </source>
</evidence>
<dbReference type="HOGENOM" id="CLU_024920_1_2_7"/>
<dbReference type="eggNOG" id="COG2148">
    <property type="taxonomic scope" value="Bacteria"/>
</dbReference>
<evidence type="ECO:0000256" key="1">
    <source>
        <dbReference type="ARBA" id="ARBA00006464"/>
    </source>
</evidence>
<dbReference type="RefSeq" id="WP_012825478.1">
    <property type="nucleotide sequence ID" value="NC_013440.1"/>
</dbReference>
<evidence type="ECO:0000313" key="3">
    <source>
        <dbReference type="EMBL" id="ACY12851.1"/>
    </source>
</evidence>
<sequence length="243" mass="27063">MRLSVRIAKRTIDICGALAGLAVTAPVMPVIAAAIYLDDRGPIFYKQRRAGTLRSVSVENGIKRLQFNEFHMHKFRTMRTDAEKFTGAVLASKGDPRITRVGRFLRKSRLDELPQLFEVLRGTMSLVGPRPERPELLQDLAFAIPFFEERMRDMKPGITGLAQVSLGYQGDIPEGSEIATFAGALQNPFDLEEAQGAVADDMRIKLLYDLAYAAAAEKLTSYLPMEMKILFKTPVIMIRGAGR</sequence>
<proteinExistence type="inferred from homology"/>
<dbReference type="GO" id="GO:0016780">
    <property type="term" value="F:phosphotransferase activity, for other substituted phosphate groups"/>
    <property type="evidence" value="ECO:0007669"/>
    <property type="project" value="TreeGrafter"/>
</dbReference>
<organism evidence="3 4">
    <name type="scientific">Haliangium ochraceum (strain DSM 14365 / JCM 11303 / SMP-2)</name>
    <dbReference type="NCBI Taxonomy" id="502025"/>
    <lineage>
        <taxon>Bacteria</taxon>
        <taxon>Pseudomonadati</taxon>
        <taxon>Myxococcota</taxon>
        <taxon>Polyangia</taxon>
        <taxon>Haliangiales</taxon>
        <taxon>Kofleriaceae</taxon>
        <taxon>Haliangium</taxon>
    </lineage>
</organism>
<evidence type="ECO:0000259" key="2">
    <source>
        <dbReference type="Pfam" id="PF02397"/>
    </source>
</evidence>
<dbReference type="KEGG" id="hoh:Hoch_0210"/>
<comment type="similarity">
    <text evidence="1">Belongs to the bacterial sugar transferase family.</text>
</comment>
<feature type="domain" description="Bacterial sugar transferase" evidence="2">
    <location>
        <begin position="9"/>
        <end position="238"/>
    </location>
</feature>
<dbReference type="PANTHER" id="PTHR30576:SF0">
    <property type="entry name" value="UNDECAPRENYL-PHOSPHATE N-ACETYLGALACTOSAMINYL 1-PHOSPHATE TRANSFERASE-RELATED"/>
    <property type="match status" value="1"/>
</dbReference>
<dbReference type="InterPro" id="IPR003362">
    <property type="entry name" value="Bact_transf"/>
</dbReference>
<dbReference type="OrthoDB" id="9808602at2"/>
<name>D0LHI9_HALO1</name>
<dbReference type="AlphaFoldDB" id="D0LHI9"/>
<keyword evidence="3" id="KW-0808">Transferase</keyword>
<dbReference type="Proteomes" id="UP000001880">
    <property type="component" value="Chromosome"/>
</dbReference>
<gene>
    <name evidence="3" type="ordered locus">Hoch_0210</name>
</gene>
<dbReference type="EMBL" id="CP001804">
    <property type="protein sequence ID" value="ACY12851.1"/>
    <property type="molecule type" value="Genomic_DNA"/>
</dbReference>
<accession>D0LHI9</accession>
<dbReference type="PANTHER" id="PTHR30576">
    <property type="entry name" value="COLANIC BIOSYNTHESIS UDP-GLUCOSE LIPID CARRIER TRANSFERASE"/>
    <property type="match status" value="1"/>
</dbReference>